<reference evidence="1 2" key="1">
    <citation type="submission" date="2017-12" db="EMBL/GenBank/DDBJ databases">
        <authorList>
            <person name="Pombert J.-F."/>
            <person name="Haag K.L."/>
            <person name="Ebert D."/>
        </authorList>
    </citation>
    <scope>NUCLEOTIDE SEQUENCE [LARGE SCALE GENOMIC DNA]</scope>
    <source>
        <strain evidence="1">FI-OER-3-3</strain>
    </source>
</reference>
<dbReference type="Proteomes" id="UP000292362">
    <property type="component" value="Unassembled WGS sequence"/>
</dbReference>
<dbReference type="VEuPathDB" id="MicrosporidiaDB:CWI37_1229p0040"/>
<dbReference type="AlphaFoldDB" id="A0A4Q9KZ84"/>
<comment type="caution">
    <text evidence="1">The sequence shown here is derived from an EMBL/GenBank/DDBJ whole genome shotgun (WGS) entry which is preliminary data.</text>
</comment>
<proteinExistence type="predicted"/>
<accession>A0A4Q9KZ84</accession>
<sequence length="304" mass="36624">MVNKLSETEITGNQEILKMNFDEISKLYTFTEIESFFYDWVKNSKRKTEFIKECISFLEKKIQFEKLYETTVEKYPKLYFDYIEKLEKENKTAILEFVLHKAIKKTNSISLKFKLVNILLKNQEYKESLDIFYDIIDNNKFVDFFDTELSKEFENKDNQEVSTDTLIKNKKANDKVNFENNLSKTNLNIFYKIFLTLIENLNDIQLRRIIFESTLNYFISSVEFFNEFENIFLDLLIRFFMFEVENKEIKRCISLLQLLSDVFTNIKDLLNNLREYNMNNINEFSLEDFLFVQDILKALLTNHC</sequence>
<organism evidence="1 2">
    <name type="scientific">Hamiltosporidium tvaerminnensis</name>
    <dbReference type="NCBI Taxonomy" id="1176355"/>
    <lineage>
        <taxon>Eukaryota</taxon>
        <taxon>Fungi</taxon>
        <taxon>Fungi incertae sedis</taxon>
        <taxon>Microsporidia</taxon>
        <taxon>Dubosqiidae</taxon>
        <taxon>Hamiltosporidium</taxon>
    </lineage>
</organism>
<gene>
    <name evidence="1" type="ORF">CWI37_1229p0040</name>
</gene>
<evidence type="ECO:0000313" key="1">
    <source>
        <dbReference type="EMBL" id="TBT99750.1"/>
    </source>
</evidence>
<name>A0A4Q9KZ84_9MICR</name>
<dbReference type="EMBL" id="PITJ01001229">
    <property type="protein sequence ID" value="TBT99750.1"/>
    <property type="molecule type" value="Genomic_DNA"/>
</dbReference>
<protein>
    <submittedName>
        <fullName evidence="1">Uncharacterized protein</fullName>
    </submittedName>
</protein>
<evidence type="ECO:0000313" key="2">
    <source>
        <dbReference type="Proteomes" id="UP000292362"/>
    </source>
</evidence>